<dbReference type="InterPro" id="IPR036397">
    <property type="entry name" value="RNaseH_sf"/>
</dbReference>
<dbReference type="EMBL" id="CP027843">
    <property type="protein sequence ID" value="AVQ10559.1"/>
    <property type="molecule type" value="Genomic_DNA"/>
</dbReference>
<dbReference type="AlphaFoldDB" id="A0A2P1QNT0"/>
<dbReference type="GO" id="GO:0003676">
    <property type="term" value="F:nucleic acid binding"/>
    <property type="evidence" value="ECO:0007669"/>
    <property type="project" value="InterPro"/>
</dbReference>
<evidence type="ECO:0008006" key="3">
    <source>
        <dbReference type="Google" id="ProtNLM"/>
    </source>
</evidence>
<evidence type="ECO:0000313" key="2">
    <source>
        <dbReference type="Proteomes" id="UP000033961"/>
    </source>
</evidence>
<evidence type="ECO:0000313" key="1">
    <source>
        <dbReference type="EMBL" id="AVQ10559.1"/>
    </source>
</evidence>
<reference evidence="1 2" key="1">
    <citation type="journal article" date="2015" name="Genome Announc.">
        <title>Draft Genome Sequences of Leptospira santarosai Strains U160, U164, and U233, Isolated from Asymptomatic Cattle.</title>
        <authorList>
            <person name="Kremer F.S."/>
            <person name="Eslabao M.R."/>
            <person name="Provisor M."/>
            <person name="Woloski R.D."/>
            <person name="Ramires O.V."/>
            <person name="Moreno L.Z."/>
            <person name="Moreno A.M."/>
            <person name="Hamond C."/>
            <person name="Lilenbaum W."/>
            <person name="Dellagostin O.A."/>
        </authorList>
    </citation>
    <scope>NUCLEOTIDE SEQUENCE [LARGE SCALE GENOMIC DNA]</scope>
    <source>
        <strain evidence="1 2">U160</strain>
    </source>
</reference>
<dbReference type="Proteomes" id="UP000033961">
    <property type="component" value="Chromosome I"/>
</dbReference>
<organism evidence="1 2">
    <name type="scientific">Leptospira santarosai</name>
    <dbReference type="NCBI Taxonomy" id="28183"/>
    <lineage>
        <taxon>Bacteria</taxon>
        <taxon>Pseudomonadati</taxon>
        <taxon>Spirochaetota</taxon>
        <taxon>Spirochaetia</taxon>
        <taxon>Leptospirales</taxon>
        <taxon>Leptospiraceae</taxon>
        <taxon>Leptospira</taxon>
    </lineage>
</organism>
<proteinExistence type="predicted"/>
<dbReference type="Gene3D" id="3.30.420.10">
    <property type="entry name" value="Ribonuclease H-like superfamily/Ribonuclease H"/>
    <property type="match status" value="1"/>
</dbReference>
<accession>A0A2P1QNT0</accession>
<protein>
    <recommendedName>
        <fullName evidence="3">Integrase core domain protein</fullName>
    </recommendedName>
</protein>
<sequence>MVVSQPEFSIPSGRVIRILNEAVEVYGLPKQIVVDNGPEFYDPQIGFPHEIAVLRTAFNEKFVLNLPNAGTLSGIEWKLFQKPTYDKCYKRRSNVFSHGFNTLEGSLFVMNIIDFNFDGFIAFGYVMLLLGYF</sequence>
<gene>
    <name evidence="1" type="ORF">XB16_0207</name>
</gene>
<name>A0A2P1QNT0_9LEPT</name>